<sequence>MSEVPCEVLTAVSWSKWDAVVMGLGTTMSWQSSEVDVWSWGNGGEEIPIGGGLASIP</sequence>
<evidence type="ECO:0000313" key="1">
    <source>
        <dbReference type="EMBL" id="CAB4297855.1"/>
    </source>
</evidence>
<evidence type="ECO:0000313" key="2">
    <source>
        <dbReference type="Proteomes" id="UP000507245"/>
    </source>
</evidence>
<dbReference type="EMBL" id="CAEKKB010000001">
    <property type="protein sequence ID" value="CAB4297855.1"/>
    <property type="molecule type" value="Genomic_DNA"/>
</dbReference>
<name>A0A6J5WCN9_PRUAR</name>
<gene>
    <name evidence="1" type="ORF">ORAREDHAP_LOCUS9893</name>
</gene>
<accession>A0A6J5WCN9</accession>
<organism evidence="1 2">
    <name type="scientific">Prunus armeniaca</name>
    <name type="common">Apricot</name>
    <name type="synonym">Armeniaca vulgaris</name>
    <dbReference type="NCBI Taxonomy" id="36596"/>
    <lineage>
        <taxon>Eukaryota</taxon>
        <taxon>Viridiplantae</taxon>
        <taxon>Streptophyta</taxon>
        <taxon>Embryophyta</taxon>
        <taxon>Tracheophyta</taxon>
        <taxon>Spermatophyta</taxon>
        <taxon>Magnoliopsida</taxon>
        <taxon>eudicotyledons</taxon>
        <taxon>Gunneridae</taxon>
        <taxon>Pentapetalae</taxon>
        <taxon>rosids</taxon>
        <taxon>fabids</taxon>
        <taxon>Rosales</taxon>
        <taxon>Rosaceae</taxon>
        <taxon>Amygdaloideae</taxon>
        <taxon>Amygdaleae</taxon>
        <taxon>Prunus</taxon>
    </lineage>
</organism>
<reference evidence="2" key="1">
    <citation type="journal article" date="2020" name="Genome Biol.">
        <title>Gamete binning: chromosome-level and haplotype-resolved genome assembly enabled by high-throughput single-cell sequencing of gamete genomes.</title>
        <authorList>
            <person name="Campoy J.A."/>
            <person name="Sun H."/>
            <person name="Goel M."/>
            <person name="Jiao W.-B."/>
            <person name="Folz-Donahue K."/>
            <person name="Wang N."/>
            <person name="Rubio M."/>
            <person name="Liu C."/>
            <person name="Kukat C."/>
            <person name="Ruiz D."/>
            <person name="Huettel B."/>
            <person name="Schneeberger K."/>
        </authorList>
    </citation>
    <scope>NUCLEOTIDE SEQUENCE [LARGE SCALE GENOMIC DNA]</scope>
    <source>
        <strain evidence="2">cv. Rojo Pasion</strain>
    </source>
</reference>
<proteinExistence type="predicted"/>
<protein>
    <submittedName>
        <fullName evidence="1">Uncharacterized protein</fullName>
    </submittedName>
</protein>
<keyword evidence="2" id="KW-1185">Reference proteome</keyword>
<dbReference type="Proteomes" id="UP000507245">
    <property type="component" value="Unassembled WGS sequence"/>
</dbReference>
<dbReference type="AlphaFoldDB" id="A0A6J5WCN9"/>